<dbReference type="EMBL" id="LAZR01002952">
    <property type="protein sequence ID" value="KKN23644.1"/>
    <property type="molecule type" value="Genomic_DNA"/>
</dbReference>
<sequence length="636" mass="71832">MSEFRLKVEQFDDEPAWSVLYRLARLSGAGDAKQFCMDWDMDLTGIQNGNEIEGFARRGGYDLDLFERNTIRTLDWGFEINGEKLFGHSVTGGQNRVCRRCLEEDVANGGGRPDYRPHWRDWWFIRSVSACPFHGIRITAGEKAAFGGRISYSHVNPMLGDLDGSSITRTPIVEVGDTQWEVYVLGRIRFMPRRSHWLLDRYPLGYAIALVRKVGEAVLEAAGHQDPTDADPYDIHYGGYRALRSRETLEALLDGLFQAATVRGGKWGQRVVYGALYDWLNQSRQERSSGALYDHVRTILFEHAWRTFPLNPKEEFFGTTLPERNFYTLHHVWRESGIHTSRLRAILLKLGIIDEAMAALTNDQIFIKAEDARTVVETLRRSMTQNELKARYGIPRGTFAIIQDAGLMPSWLQTGPTSEGDHIHLEQDVDAWFARLKGAAPFVDRVEPGMASLMNITGIVKTTVDKVIIALQAGDLKCRGVLDGEKEWSSIVVSVREAKDLFSDKSGDGFLSLMETIERLRMSHAVVRALVDQGHLVKHDLKSRTGLPKACFAPADLDQFDSTYISMKEARAHIGAHERVQQPLLANAGIEPAFDLKISPASAFYRREDIEKLPKDCYRSERSKRNLRKNAKDSGG</sequence>
<dbReference type="Pfam" id="PF06527">
    <property type="entry name" value="TniQ"/>
    <property type="match status" value="1"/>
</dbReference>
<reference evidence="2" key="1">
    <citation type="journal article" date="2015" name="Nature">
        <title>Complex archaea that bridge the gap between prokaryotes and eukaryotes.</title>
        <authorList>
            <person name="Spang A."/>
            <person name="Saw J.H."/>
            <person name="Jorgensen S.L."/>
            <person name="Zaremba-Niedzwiedzka K."/>
            <person name="Martijn J."/>
            <person name="Lind A.E."/>
            <person name="van Eijk R."/>
            <person name="Schleper C."/>
            <person name="Guy L."/>
            <person name="Ettema T.J."/>
        </authorList>
    </citation>
    <scope>NUCLEOTIDE SEQUENCE</scope>
</reference>
<evidence type="ECO:0000259" key="1">
    <source>
        <dbReference type="Pfam" id="PF06527"/>
    </source>
</evidence>
<proteinExistence type="predicted"/>
<protein>
    <recommendedName>
        <fullName evidence="1">TniQ domain-containing protein</fullName>
    </recommendedName>
</protein>
<dbReference type="InterPro" id="IPR009492">
    <property type="entry name" value="TniQ"/>
</dbReference>
<name>A0A0F9P0P7_9ZZZZ</name>
<gene>
    <name evidence="2" type="ORF">LCGC14_0902840</name>
</gene>
<dbReference type="AlphaFoldDB" id="A0A0F9P0P7"/>
<feature type="domain" description="TniQ" evidence="1">
    <location>
        <begin position="7"/>
        <end position="137"/>
    </location>
</feature>
<organism evidence="2">
    <name type="scientific">marine sediment metagenome</name>
    <dbReference type="NCBI Taxonomy" id="412755"/>
    <lineage>
        <taxon>unclassified sequences</taxon>
        <taxon>metagenomes</taxon>
        <taxon>ecological metagenomes</taxon>
    </lineage>
</organism>
<comment type="caution">
    <text evidence="2">The sequence shown here is derived from an EMBL/GenBank/DDBJ whole genome shotgun (WGS) entry which is preliminary data.</text>
</comment>
<accession>A0A0F9P0P7</accession>
<evidence type="ECO:0000313" key="2">
    <source>
        <dbReference type="EMBL" id="KKN23644.1"/>
    </source>
</evidence>